<organism evidence="1 2">
    <name type="scientific">Aquimarina algiphila</name>
    <dbReference type="NCBI Taxonomy" id="2047982"/>
    <lineage>
        <taxon>Bacteria</taxon>
        <taxon>Pseudomonadati</taxon>
        <taxon>Bacteroidota</taxon>
        <taxon>Flavobacteriia</taxon>
        <taxon>Flavobacteriales</taxon>
        <taxon>Flavobacteriaceae</taxon>
        <taxon>Aquimarina</taxon>
    </lineage>
</organism>
<accession>A0A554VA75</accession>
<protein>
    <submittedName>
        <fullName evidence="1">Uncharacterized protein</fullName>
    </submittedName>
</protein>
<keyword evidence="2" id="KW-1185">Reference proteome</keyword>
<dbReference type="EMBL" id="VLNR01000141">
    <property type="protein sequence ID" value="TSE02809.1"/>
    <property type="molecule type" value="Genomic_DNA"/>
</dbReference>
<reference evidence="1 2" key="1">
    <citation type="submission" date="2019-07" db="EMBL/GenBank/DDBJ databases">
        <title>The draft genome sequence of Aquimarina algiphila M91.</title>
        <authorList>
            <person name="Meng X."/>
        </authorList>
    </citation>
    <scope>NUCLEOTIDE SEQUENCE [LARGE SCALE GENOMIC DNA]</scope>
    <source>
        <strain evidence="1 2">M91</strain>
    </source>
</reference>
<dbReference type="RefSeq" id="WP_143919190.1">
    <property type="nucleotide sequence ID" value="NZ_CANMIK010000135.1"/>
</dbReference>
<comment type="caution">
    <text evidence="1">The sequence shown here is derived from an EMBL/GenBank/DDBJ whole genome shotgun (WGS) entry which is preliminary data.</text>
</comment>
<dbReference type="OrthoDB" id="1452210at2"/>
<proteinExistence type="predicted"/>
<gene>
    <name evidence="1" type="ORF">FOF46_30465</name>
</gene>
<evidence type="ECO:0000313" key="2">
    <source>
        <dbReference type="Proteomes" id="UP000318833"/>
    </source>
</evidence>
<evidence type="ECO:0000313" key="1">
    <source>
        <dbReference type="EMBL" id="TSE02809.1"/>
    </source>
</evidence>
<dbReference type="AlphaFoldDB" id="A0A554VA75"/>
<name>A0A554VA75_9FLAO</name>
<sequence length="185" mass="21505">MTTHYHAHIIAIETKVKITYNNGSFKRFEIVKKGKLAPNHLLNIGRIIPIKEQDLTRFILEKEGKVIYSKIEKQVSLYAEYTTVWFDFYRNFMGIEPNFTKIDGANLKKIMDYLGKITNDSSASLELWKAMLANWDNMDDFHKNNTDIKYIYSQINKILSNVKRINESAYGGVSNDELQSIVNEL</sequence>
<dbReference type="Proteomes" id="UP000318833">
    <property type="component" value="Unassembled WGS sequence"/>
</dbReference>